<protein>
    <recommendedName>
        <fullName evidence="6">Very short patch repair endonuclease</fullName>
        <ecNumber evidence="6">3.1.-.-</ecNumber>
    </recommendedName>
</protein>
<keyword evidence="3 6" id="KW-0227">DNA damage</keyword>
<dbReference type="EC" id="3.1.-.-" evidence="6"/>
<keyword evidence="5 6" id="KW-0234">DNA repair</keyword>
<reference evidence="7 8" key="1">
    <citation type="submission" date="2022-10" db="EMBL/GenBank/DDBJ databases">
        <title>Ruegeria sp. nov., isolated from ocean surface water.</title>
        <authorList>
            <person name="He W."/>
            <person name="Wang L."/>
            <person name="Zhang D.-F."/>
        </authorList>
    </citation>
    <scope>NUCLEOTIDE SEQUENCE [LARGE SCALE GENOMIC DNA]</scope>
    <source>
        <strain evidence="7 8">WL0004</strain>
    </source>
</reference>
<keyword evidence="1 6" id="KW-0540">Nuclease</keyword>
<name>A0ABT2WXA4_9RHOB</name>
<dbReference type="RefSeq" id="WP_263390400.1">
    <property type="nucleotide sequence ID" value="NZ_JAOVQN010000045.1"/>
</dbReference>
<evidence type="ECO:0000313" key="8">
    <source>
        <dbReference type="Proteomes" id="UP001321014"/>
    </source>
</evidence>
<accession>A0ABT2WXA4</accession>
<evidence type="ECO:0000256" key="4">
    <source>
        <dbReference type="ARBA" id="ARBA00022801"/>
    </source>
</evidence>
<comment type="caution">
    <text evidence="7">The sequence shown here is derived from an EMBL/GenBank/DDBJ whole genome shotgun (WGS) entry which is preliminary data.</text>
</comment>
<dbReference type="Pfam" id="PF03852">
    <property type="entry name" value="Vsr"/>
    <property type="match status" value="1"/>
</dbReference>
<dbReference type="NCBIfam" id="TIGR00632">
    <property type="entry name" value="vsr"/>
    <property type="match status" value="1"/>
</dbReference>
<dbReference type="InterPro" id="IPR011335">
    <property type="entry name" value="Restrct_endonuc-II-like"/>
</dbReference>
<dbReference type="Gene3D" id="3.40.960.10">
    <property type="entry name" value="VSR Endonuclease"/>
    <property type="match status" value="1"/>
</dbReference>
<keyword evidence="4 6" id="KW-0378">Hydrolase</keyword>
<dbReference type="EMBL" id="JAOVQN010000045">
    <property type="protein sequence ID" value="MCU9840541.1"/>
    <property type="molecule type" value="Genomic_DNA"/>
</dbReference>
<evidence type="ECO:0000256" key="2">
    <source>
        <dbReference type="ARBA" id="ARBA00022759"/>
    </source>
</evidence>
<dbReference type="SUPFAM" id="SSF52980">
    <property type="entry name" value="Restriction endonuclease-like"/>
    <property type="match status" value="1"/>
</dbReference>
<dbReference type="InterPro" id="IPR004603">
    <property type="entry name" value="DNA_mismatch_endonuc_vsr"/>
</dbReference>
<evidence type="ECO:0000256" key="6">
    <source>
        <dbReference type="PIRNR" id="PIRNR018267"/>
    </source>
</evidence>
<evidence type="ECO:0000256" key="1">
    <source>
        <dbReference type="ARBA" id="ARBA00022722"/>
    </source>
</evidence>
<organism evidence="7 8">
    <name type="scientific">Ruegeria marisflavi</name>
    <dbReference type="NCBI Taxonomy" id="2984152"/>
    <lineage>
        <taxon>Bacteria</taxon>
        <taxon>Pseudomonadati</taxon>
        <taxon>Pseudomonadota</taxon>
        <taxon>Alphaproteobacteria</taxon>
        <taxon>Rhodobacterales</taxon>
        <taxon>Roseobacteraceae</taxon>
        <taxon>Ruegeria</taxon>
    </lineage>
</organism>
<keyword evidence="8" id="KW-1185">Reference proteome</keyword>
<dbReference type="GO" id="GO:0004519">
    <property type="term" value="F:endonuclease activity"/>
    <property type="evidence" value="ECO:0007669"/>
    <property type="project" value="UniProtKB-KW"/>
</dbReference>
<dbReference type="PIRSF" id="PIRSF018267">
    <property type="entry name" value="VSR_endonuc"/>
    <property type="match status" value="1"/>
</dbReference>
<evidence type="ECO:0000256" key="3">
    <source>
        <dbReference type="ARBA" id="ARBA00022763"/>
    </source>
</evidence>
<proteinExistence type="inferred from homology"/>
<dbReference type="CDD" id="cd00221">
    <property type="entry name" value="Vsr"/>
    <property type="match status" value="1"/>
</dbReference>
<dbReference type="Proteomes" id="UP001321014">
    <property type="component" value="Unassembled WGS sequence"/>
</dbReference>
<comment type="function">
    <text evidence="6">May nick specific sequences that contain T:G mispairs resulting from m5C-deamination.</text>
</comment>
<evidence type="ECO:0000313" key="7">
    <source>
        <dbReference type="EMBL" id="MCU9840541.1"/>
    </source>
</evidence>
<keyword evidence="2 6" id="KW-0255">Endonuclease</keyword>
<comment type="similarity">
    <text evidence="6">Belongs to the vsr family.</text>
</comment>
<gene>
    <name evidence="7" type="primary">vsr</name>
    <name evidence="7" type="ORF">OEZ49_22600</name>
</gene>
<evidence type="ECO:0000256" key="5">
    <source>
        <dbReference type="ARBA" id="ARBA00023204"/>
    </source>
</evidence>
<sequence>MVDFLSPSERSERMSRIRSSNTAPEIALRRAMHAIGFRFRLHSKGLPGKPDIVLPRHKTVIFVHGCFWHRHSGCKIATTPKTNTEFWVEKFDRNVVRDARTREQLEGLGWRVIVVWECELRSANQVAGAVRRVVDEICPERFVGAPAGN</sequence>